<dbReference type="InterPro" id="IPR050680">
    <property type="entry name" value="YpeA/RimI_acetyltransf"/>
</dbReference>
<protein>
    <submittedName>
        <fullName evidence="4">GNAT family N-acetyltransferase</fullName>
    </submittedName>
</protein>
<evidence type="ECO:0000256" key="2">
    <source>
        <dbReference type="ARBA" id="ARBA00023315"/>
    </source>
</evidence>
<evidence type="ECO:0000313" key="4">
    <source>
        <dbReference type="EMBL" id="MFM2486254.1"/>
    </source>
</evidence>
<dbReference type="EMBL" id="JBEQCT010000007">
    <property type="protein sequence ID" value="MFM2486254.1"/>
    <property type="molecule type" value="Genomic_DNA"/>
</dbReference>
<feature type="domain" description="N-acetyltransferase" evidence="3">
    <location>
        <begin position="7"/>
        <end position="163"/>
    </location>
</feature>
<dbReference type="RefSeq" id="WP_408624538.1">
    <property type="nucleotide sequence ID" value="NZ_JBEQCT010000007.1"/>
</dbReference>
<evidence type="ECO:0000259" key="3">
    <source>
        <dbReference type="PROSITE" id="PS51186"/>
    </source>
</evidence>
<reference evidence="4 5" key="1">
    <citation type="journal article" date="2013" name="Int. J. Syst. Evol. Microbiol.">
        <title>Celerinatantimonas yamalensis sp. nov., a cold-adapted diazotrophic bacterium from a cold permafrost brine.</title>
        <authorList>
            <person name="Shcherbakova V."/>
            <person name="Chuvilskaya N."/>
            <person name="Rivkina E."/>
            <person name="Demidov N."/>
            <person name="Uchaeva V."/>
            <person name="Suetin S."/>
            <person name="Suzina N."/>
            <person name="Gilichinsky D."/>
        </authorList>
    </citation>
    <scope>NUCLEOTIDE SEQUENCE [LARGE SCALE GENOMIC DNA]</scope>
    <source>
        <strain evidence="4 5">C7</strain>
    </source>
</reference>
<dbReference type="PROSITE" id="PS51186">
    <property type="entry name" value="GNAT"/>
    <property type="match status" value="1"/>
</dbReference>
<dbReference type="Pfam" id="PF00583">
    <property type="entry name" value="Acetyltransf_1"/>
    <property type="match status" value="1"/>
</dbReference>
<proteinExistence type="predicted"/>
<dbReference type="Proteomes" id="UP001629953">
    <property type="component" value="Unassembled WGS sequence"/>
</dbReference>
<comment type="caution">
    <text evidence="4">The sequence shown here is derived from an EMBL/GenBank/DDBJ whole genome shotgun (WGS) entry which is preliminary data.</text>
</comment>
<evidence type="ECO:0000256" key="1">
    <source>
        <dbReference type="ARBA" id="ARBA00022679"/>
    </source>
</evidence>
<dbReference type="InterPro" id="IPR000182">
    <property type="entry name" value="GNAT_dom"/>
</dbReference>
<dbReference type="CDD" id="cd04301">
    <property type="entry name" value="NAT_SF"/>
    <property type="match status" value="1"/>
</dbReference>
<dbReference type="InterPro" id="IPR016181">
    <property type="entry name" value="Acyl_CoA_acyltransferase"/>
</dbReference>
<evidence type="ECO:0000313" key="5">
    <source>
        <dbReference type="Proteomes" id="UP001629953"/>
    </source>
</evidence>
<gene>
    <name evidence="4" type="ORF">ABUE30_14490</name>
</gene>
<accession>A0ABW9GA11</accession>
<dbReference type="Gene3D" id="3.40.630.30">
    <property type="match status" value="1"/>
</dbReference>
<keyword evidence="5" id="KW-1185">Reference proteome</keyword>
<sequence length="165" mass="19666">MVTTKEIQLRPMNESDITISFKIYVSTRLEEMRPSGWSEQEITDFLYSQAETQHQYYRQHYREAKFYIIEYLSIDVGRLYVDDIGPEIRIVDIALLPAYRNRGIGTILIKNLQKQGVRRKLDISIHVEKNNPAITLYKRLDFKFIKEVNDIYQFMVWKQRSATAH</sequence>
<organism evidence="4 5">
    <name type="scientific">Celerinatantimonas yamalensis</name>
    <dbReference type="NCBI Taxonomy" id="559956"/>
    <lineage>
        <taxon>Bacteria</taxon>
        <taxon>Pseudomonadati</taxon>
        <taxon>Pseudomonadota</taxon>
        <taxon>Gammaproteobacteria</taxon>
        <taxon>Celerinatantimonadaceae</taxon>
        <taxon>Celerinatantimonas</taxon>
    </lineage>
</organism>
<name>A0ABW9GA11_9GAMM</name>
<keyword evidence="2" id="KW-0012">Acyltransferase</keyword>
<dbReference type="PANTHER" id="PTHR43420">
    <property type="entry name" value="ACETYLTRANSFERASE"/>
    <property type="match status" value="1"/>
</dbReference>
<keyword evidence="1" id="KW-0808">Transferase</keyword>
<dbReference type="SUPFAM" id="SSF55729">
    <property type="entry name" value="Acyl-CoA N-acyltransferases (Nat)"/>
    <property type="match status" value="1"/>
</dbReference>